<dbReference type="Pfam" id="PF20157">
    <property type="entry name" value="Maf_flag10_N"/>
    <property type="match status" value="1"/>
</dbReference>
<accession>A0A7M1B5D0</accession>
<dbReference type="InterPro" id="IPR002826">
    <property type="entry name" value="MptE-like"/>
</dbReference>
<gene>
    <name evidence="3" type="ORF">FM071_00615</name>
</gene>
<feature type="domain" description="Glycosyltransferase Maf N-terminal" evidence="2">
    <location>
        <begin position="14"/>
        <end position="226"/>
    </location>
</feature>
<dbReference type="RefSeq" id="WP_193111096.1">
    <property type="nucleotide sequence ID" value="NZ_CP041406.1"/>
</dbReference>
<dbReference type="InterPro" id="IPR045376">
    <property type="entry name" value="Maf_N"/>
</dbReference>
<sequence>MDMQQIQQQTQKVYTKNILFLQSSHFDLYEKISAFENAIENGFYTQKYDLEYKNEGYFDVIEKETGKWLYNIDSNEHAEKITKSIDFSKEDNLFETFRDLRFTDEDVEKYEQMDLIESSLATIAPIVHYTNQYADKTTTMKKIYKFIFVGVGLGLHLPKVHEKLQSNVYFIIEDDLELFYLSLFTCDYASLTDNGANLHFSVFEEEADFRYKAFAFLRDMPIYNHYLKYFLLLSHSDEKLKAMHNVVISQDYLKFPHSAVLLAFLRPLDYLQNKFKFVNLTKIIDSKEFKKHKVLVLGAGPSLQKNIEWVHKNQEKFIIIAATAAMSLLEKNNIHPDILVHIDGFEASMKHLENVTSIDFFNDSIKLFSTFTYPELSLSFNLDKLYIFQSGVSIKEGYQFITASNVGIISCILPVMFQTQKLYLLGLDMALDAKTGRTHLSDHVHSKELDINHKVSLEENISYHDSVFFTKGNFTDEIPTTPNFLSSLMEIKGMLIRMKSPKQTIFNLSDGAAIECTIPLKVDSLEQEKLESEDKTYIQKQLTELFESSSTIGLTENEIEHMQKRVFHANNVLNLLESFQKMKFNSMNIFHYELLGLFINILAEDDVQEAEDTNGVISLYIQMVSGYVFDFINTREVTNPKKHIKKLSKLLTAQMIKLVEYYKNYLENFIKEMEKQLSQKA</sequence>
<keyword evidence="3" id="KW-0808">Transferase</keyword>
<evidence type="ECO:0000259" key="1">
    <source>
        <dbReference type="Pfam" id="PF01973"/>
    </source>
</evidence>
<dbReference type="PANTHER" id="PTHR41786:SF1">
    <property type="entry name" value="6-HYDROXYMETHYLPTERIN DIPHOSPHOKINASE MPTE-LIKE DOMAIN-CONTAINING PROTEIN"/>
    <property type="match status" value="1"/>
</dbReference>
<evidence type="ECO:0000259" key="2">
    <source>
        <dbReference type="Pfam" id="PF20157"/>
    </source>
</evidence>
<organism evidence="3 4">
    <name type="scientific">Sulfurimonas paralvinellae</name>
    <dbReference type="NCBI Taxonomy" id="317658"/>
    <lineage>
        <taxon>Bacteria</taxon>
        <taxon>Pseudomonadati</taxon>
        <taxon>Campylobacterota</taxon>
        <taxon>Epsilonproteobacteria</taxon>
        <taxon>Campylobacterales</taxon>
        <taxon>Sulfurimonadaceae</taxon>
        <taxon>Sulfurimonas</taxon>
    </lineage>
</organism>
<keyword evidence="4" id="KW-1185">Reference proteome</keyword>
<dbReference type="PANTHER" id="PTHR41786">
    <property type="entry name" value="MOTILITY ACCESSORY FACTOR MAF"/>
    <property type="match status" value="1"/>
</dbReference>
<dbReference type="AlphaFoldDB" id="A0A7M1B5D0"/>
<dbReference type="EMBL" id="CP041406">
    <property type="protein sequence ID" value="QOP44880.1"/>
    <property type="molecule type" value="Genomic_DNA"/>
</dbReference>
<reference evidence="3 4" key="1">
    <citation type="submission" date="2019-07" db="EMBL/GenBank/DDBJ databases">
        <title>Sulfurimonas paralvinellae sp. nov., a novel mesophilic, hydrogen- and sulfur-oxidizing chemolithoautotroph within the Epsilonproteo- bacteria isolated from a deep-sea hydrothermal vent polychaete nest, reclassification of Thiomicrospira denitrificans as Sulfurimonas denitrificans comb. nov. and emended description of the genus Sulfurimonas.</title>
        <authorList>
            <person name="Wang S."/>
            <person name="Jiang L."/>
            <person name="Shao Z."/>
        </authorList>
    </citation>
    <scope>NUCLEOTIDE SEQUENCE [LARGE SCALE GENOMIC DNA]</scope>
    <source>
        <strain evidence="3 4">GO25</strain>
    </source>
</reference>
<dbReference type="KEGG" id="spal:FM071_00615"/>
<dbReference type="Proteomes" id="UP000593580">
    <property type="component" value="Chromosome"/>
</dbReference>
<dbReference type="Pfam" id="PF01973">
    <property type="entry name" value="MptE-like"/>
    <property type="match status" value="1"/>
</dbReference>
<dbReference type="GO" id="GO:0016740">
    <property type="term" value="F:transferase activity"/>
    <property type="evidence" value="ECO:0007669"/>
    <property type="project" value="UniProtKB-KW"/>
</dbReference>
<evidence type="ECO:0000313" key="4">
    <source>
        <dbReference type="Proteomes" id="UP000593580"/>
    </source>
</evidence>
<proteinExistence type="predicted"/>
<evidence type="ECO:0000313" key="3">
    <source>
        <dbReference type="EMBL" id="QOP44880.1"/>
    </source>
</evidence>
<name>A0A7M1B5D0_9BACT</name>
<feature type="domain" description="6-hydroxymethylpterin diphosphokinase MptE-like" evidence="1">
    <location>
        <begin position="273"/>
        <end position="431"/>
    </location>
</feature>
<protein>
    <submittedName>
        <fullName evidence="3">Motility associated factor glycosyltransferase family protein</fullName>
    </submittedName>
</protein>